<dbReference type="Proteomes" id="UP000318242">
    <property type="component" value="Unassembled WGS sequence"/>
</dbReference>
<dbReference type="RefSeq" id="WP_141271919.1">
    <property type="nucleotide sequence ID" value="NZ_BJLH01000012.1"/>
</dbReference>
<comment type="caution">
    <text evidence="1">The sequence shown here is derived from an EMBL/GenBank/DDBJ whole genome shotgun (WGS) entry which is preliminary data.</text>
</comment>
<keyword evidence="2" id="KW-1185">Reference proteome</keyword>
<evidence type="ECO:0000313" key="2">
    <source>
        <dbReference type="Proteomes" id="UP000318242"/>
    </source>
</evidence>
<dbReference type="AlphaFoldDB" id="A0A4Y3IQ99"/>
<sequence>MLNYEPIDVPFNHRHCCWFCAEPSNDNVQFPKVASPYLAHVPLQLPACRECKVIAASCITDSIWDLQLQVNNALMKRYAKHLGIGVNWTKQELEETTLEGTSFKGFTDSAWMMYEIAKGRVDFSGWPLAINGLPLDIIDDSYGYDFDGTRFINFQAAVEFYQKAESLNKYLVDGLVSLLGQGRFAYVLRVARLHPSISKRMADEVLAEITAQEFDRAEIQQQPVHSSGRKNIAIESISTVTVGGEKVEPESIAWAMSRDIRDLLGLQQCEDAFFDEHEHLGGVVAFQLYHGLQLYLEARRDEHWSEQHDPNHSLWLPGL</sequence>
<dbReference type="EMBL" id="BJLH01000012">
    <property type="protein sequence ID" value="GEA61556.1"/>
    <property type="molecule type" value="Genomic_DNA"/>
</dbReference>
<accession>A0A4Y3IQ99</accession>
<dbReference type="OrthoDB" id="5888461at2"/>
<reference evidence="1 2" key="1">
    <citation type="submission" date="2019-06" db="EMBL/GenBank/DDBJ databases">
        <title>Whole genome shotgun sequence of Vibrio comitans NBRC 102076.</title>
        <authorList>
            <person name="Hosoyama A."/>
            <person name="Uohara A."/>
            <person name="Ohji S."/>
            <person name="Ichikawa N."/>
        </authorList>
    </citation>
    <scope>NUCLEOTIDE SEQUENCE [LARGE SCALE GENOMIC DNA]</scope>
    <source>
        <strain evidence="1 2">NBRC 102076</strain>
    </source>
</reference>
<protein>
    <submittedName>
        <fullName evidence="1">Uncharacterized protein</fullName>
    </submittedName>
</protein>
<proteinExistence type="predicted"/>
<gene>
    <name evidence="1" type="ORF">VCO01S_27490</name>
</gene>
<name>A0A4Y3IQ99_9VIBR</name>
<organism evidence="1 2">
    <name type="scientific">Vibrio comitans NBRC 102076</name>
    <dbReference type="NCBI Taxonomy" id="1219078"/>
    <lineage>
        <taxon>Bacteria</taxon>
        <taxon>Pseudomonadati</taxon>
        <taxon>Pseudomonadota</taxon>
        <taxon>Gammaproteobacteria</taxon>
        <taxon>Vibrionales</taxon>
        <taxon>Vibrionaceae</taxon>
        <taxon>Vibrio</taxon>
    </lineage>
</organism>
<evidence type="ECO:0000313" key="1">
    <source>
        <dbReference type="EMBL" id="GEA61556.1"/>
    </source>
</evidence>